<dbReference type="STRING" id="748449.Halha_0579"/>
<keyword evidence="2" id="KW-1185">Reference proteome</keyword>
<organism evidence="1 2">
    <name type="scientific">Halobacteroides halobius (strain ATCC 35273 / DSM 5150 / MD-1)</name>
    <dbReference type="NCBI Taxonomy" id="748449"/>
    <lineage>
        <taxon>Bacteria</taxon>
        <taxon>Bacillati</taxon>
        <taxon>Bacillota</taxon>
        <taxon>Clostridia</taxon>
        <taxon>Halanaerobiales</taxon>
        <taxon>Halobacteroidaceae</taxon>
        <taxon>Halobacteroides</taxon>
    </lineage>
</organism>
<accession>L0K8V6</accession>
<reference evidence="2" key="1">
    <citation type="submission" date="2012-02" db="EMBL/GenBank/DDBJ databases">
        <title>The complete genome of Halobacteroides halobius DSM 5150.</title>
        <authorList>
            <person name="Lucas S."/>
            <person name="Copeland A."/>
            <person name="Lapidus A."/>
            <person name="Glavina del Rio T."/>
            <person name="Dalin E."/>
            <person name="Tice H."/>
            <person name="Bruce D."/>
            <person name="Goodwin L."/>
            <person name="Pitluck S."/>
            <person name="Peters L."/>
            <person name="Mikhailova N."/>
            <person name="Gu W."/>
            <person name="Kyrpides N."/>
            <person name="Mavromatis K."/>
            <person name="Ivanova N."/>
            <person name="Brettin T."/>
            <person name="Detter J.C."/>
            <person name="Han C."/>
            <person name="Larimer F."/>
            <person name="Land M."/>
            <person name="Hauser L."/>
            <person name="Markowitz V."/>
            <person name="Cheng J.-F."/>
            <person name="Hugenholtz P."/>
            <person name="Woyke T."/>
            <person name="Wu D."/>
            <person name="Tindall B."/>
            <person name="Pomrenke H."/>
            <person name="Brambilla E."/>
            <person name="Klenk H.-P."/>
            <person name="Eisen J.A."/>
        </authorList>
    </citation>
    <scope>NUCLEOTIDE SEQUENCE [LARGE SCALE GENOMIC DNA]</scope>
    <source>
        <strain evidence="2">ATCC 35273 / DSM 5150 / MD-1</strain>
    </source>
</reference>
<sequence>MEHKIGNNDHIKTLNITSNASGAVRAARDGNVVVIVDIIDMSTSAEAALDAGAVDIFAASPDNILAPVKVNPEKIGYFAGKTALKHSSELLIVTEPRLEDKEEQRKNIQQALSGVRRAGVDVLDIIPNLGTEVVKLADFSEKVVLLVTQTGGVAFDAAYNYGAPAVTTGTVVRTLAKKGIKPAQESAARAVRLALKYNTGITLVAASSNSYEDILAAEQIAKMIINTGFLSSDGNILSDY</sequence>
<dbReference type="AlphaFoldDB" id="L0K8V6"/>
<evidence type="ECO:0008006" key="3">
    <source>
        <dbReference type="Google" id="ProtNLM"/>
    </source>
</evidence>
<dbReference type="HOGENOM" id="CLU_1192688_0_0_9"/>
<gene>
    <name evidence="1" type="ordered locus">Halha_0579</name>
</gene>
<protein>
    <recommendedName>
        <fullName evidence="3">2-phosphosulfolactate phosphatase</fullName>
    </recommendedName>
</protein>
<dbReference type="eggNOG" id="ENOG502ZJJK">
    <property type="taxonomic scope" value="Bacteria"/>
</dbReference>
<dbReference type="RefSeq" id="WP_015326279.1">
    <property type="nucleotide sequence ID" value="NC_019978.1"/>
</dbReference>
<evidence type="ECO:0000313" key="2">
    <source>
        <dbReference type="Proteomes" id="UP000010880"/>
    </source>
</evidence>
<name>L0K8V6_HALHC</name>
<dbReference type="KEGG" id="hhl:Halha_0579"/>
<dbReference type="EMBL" id="CP003359">
    <property type="protein sequence ID" value="AGB40553.1"/>
    <property type="molecule type" value="Genomic_DNA"/>
</dbReference>
<evidence type="ECO:0000313" key="1">
    <source>
        <dbReference type="EMBL" id="AGB40553.1"/>
    </source>
</evidence>
<dbReference type="PATRIC" id="fig|748449.3.peg.540"/>
<dbReference type="Proteomes" id="UP000010880">
    <property type="component" value="Chromosome"/>
</dbReference>
<proteinExistence type="predicted"/>
<dbReference type="OrthoDB" id="1722649at2"/>